<dbReference type="InterPro" id="IPR006094">
    <property type="entry name" value="Oxid_FAD_bind_N"/>
</dbReference>
<keyword evidence="6" id="KW-1185">Reference proteome</keyword>
<keyword evidence="3" id="KW-0732">Signal</keyword>
<dbReference type="Pfam" id="PF08031">
    <property type="entry name" value="BBE"/>
    <property type="match status" value="1"/>
</dbReference>
<reference evidence="5" key="1">
    <citation type="journal article" date="2020" name="Stud. Mycol.">
        <title>101 Dothideomycetes genomes: a test case for predicting lifestyles and emergence of pathogens.</title>
        <authorList>
            <person name="Haridas S."/>
            <person name="Albert R."/>
            <person name="Binder M."/>
            <person name="Bloem J."/>
            <person name="Labutti K."/>
            <person name="Salamov A."/>
            <person name="Andreopoulos B."/>
            <person name="Baker S."/>
            <person name="Barry K."/>
            <person name="Bills G."/>
            <person name="Bluhm B."/>
            <person name="Cannon C."/>
            <person name="Castanera R."/>
            <person name="Culley D."/>
            <person name="Daum C."/>
            <person name="Ezra D."/>
            <person name="Gonzalez J."/>
            <person name="Henrissat B."/>
            <person name="Kuo A."/>
            <person name="Liang C."/>
            <person name="Lipzen A."/>
            <person name="Lutzoni F."/>
            <person name="Magnuson J."/>
            <person name="Mondo S."/>
            <person name="Nolan M."/>
            <person name="Ohm R."/>
            <person name="Pangilinan J."/>
            <person name="Park H.-J."/>
            <person name="Ramirez L."/>
            <person name="Alfaro M."/>
            <person name="Sun H."/>
            <person name="Tritt A."/>
            <person name="Yoshinaga Y."/>
            <person name="Zwiers L.-H."/>
            <person name="Turgeon B."/>
            <person name="Goodwin S."/>
            <person name="Spatafora J."/>
            <person name="Crous P."/>
            <person name="Grigoriev I."/>
        </authorList>
    </citation>
    <scope>NUCLEOTIDE SEQUENCE</scope>
    <source>
        <strain evidence="5">CBS 119925</strain>
    </source>
</reference>
<dbReference type="PANTHER" id="PTHR13878:SF91">
    <property type="entry name" value="FAD BINDING DOMAIN PROTEIN (AFU_ORTHOLOGUE AFUA_6G12070)-RELATED"/>
    <property type="match status" value="1"/>
</dbReference>
<feature type="chain" id="PRO_5025477170" evidence="3">
    <location>
        <begin position="18"/>
        <end position="646"/>
    </location>
</feature>
<name>A0A6A6VDN2_9PLEO</name>
<evidence type="ECO:0000256" key="1">
    <source>
        <dbReference type="ARBA" id="ARBA00005466"/>
    </source>
</evidence>
<dbReference type="InterPro" id="IPR050432">
    <property type="entry name" value="FAD-linked_Oxidoreductases_BP"/>
</dbReference>
<feature type="domain" description="FAD-binding PCMH-type" evidence="4">
    <location>
        <begin position="141"/>
        <end position="322"/>
    </location>
</feature>
<dbReference type="OrthoDB" id="415825at2759"/>
<dbReference type="GO" id="GO:0071949">
    <property type="term" value="F:FAD binding"/>
    <property type="evidence" value="ECO:0007669"/>
    <property type="project" value="InterPro"/>
</dbReference>
<dbReference type="Proteomes" id="UP000799440">
    <property type="component" value="Unassembled WGS sequence"/>
</dbReference>
<sequence>MVTKTLLLACTLGSALAVNFGFEEIQLSEVETRNYSSIRFADTATTPEKQECRYIPGDEQWPSEEEWTRFNETLGGALLKPRPLAVVCYNGPQYNPTRCESLKRAWSSMELHSNDPISVMSQWSSGSSCVTTSNPNSTCSQGGYPVYVVDARNVRHVQMAVNFARNRNIRLTIKNSGHDFNGKSIGGNALGIWVHNLKGSQFHTNYTTPSYSGRALAYAGGFQSQEVTAVASRNNCTIITAGGPTVGIAGGFLQAGGHSSYTSYYGLAADHVLKIQGGAVVASGEFVTVSETENTDLFWALRGGGGGTFGVITSVVVKAFPQTPLQRGSIVFSTLPPTGSNETGISLDTFWEGMRLHWAFGKKIVDAGGLGYNFIRHVRRGDIRGLEYTTSISMPNYSAAQYRALVLPHLEELNAIGIPVPIPSSLRSRRSLSFNPTEFHTTHHRRAPHLQPRALGDVTGNTLIASRLFNTANWASPSALDALNTAIRTMVDADKGNYTFHGMNYSPTLAVSGFPNNAVNPAFRTTMMHAQAYEADAWWDTLAPVRSISEQKKRHDRLQSYMEVWKKITPGGGSYMNEGDMQEPEWKQAFYGGNYERLVQVKRKWDRWGLFWVISGVGSDEWVVRGSRGGGREGVFTQDGRLCRVV</sequence>
<dbReference type="Pfam" id="PF01565">
    <property type="entry name" value="FAD_binding_4"/>
    <property type="match status" value="1"/>
</dbReference>
<dbReference type="InterPro" id="IPR036318">
    <property type="entry name" value="FAD-bd_PCMH-like_sf"/>
</dbReference>
<accession>A0A6A6VDN2</accession>
<dbReference type="AlphaFoldDB" id="A0A6A6VDN2"/>
<proteinExistence type="inferred from homology"/>
<feature type="signal peptide" evidence="3">
    <location>
        <begin position="1"/>
        <end position="17"/>
    </location>
</feature>
<comment type="similarity">
    <text evidence="1">Belongs to the oxygen-dependent FAD-linked oxidoreductase family.</text>
</comment>
<evidence type="ECO:0000256" key="3">
    <source>
        <dbReference type="SAM" id="SignalP"/>
    </source>
</evidence>
<protein>
    <submittedName>
        <fullName evidence="5">FAD-binding domain-containing protein</fullName>
    </submittedName>
</protein>
<dbReference type="InterPro" id="IPR012951">
    <property type="entry name" value="BBE"/>
</dbReference>
<evidence type="ECO:0000313" key="6">
    <source>
        <dbReference type="Proteomes" id="UP000799440"/>
    </source>
</evidence>
<evidence type="ECO:0000256" key="2">
    <source>
        <dbReference type="ARBA" id="ARBA00023002"/>
    </source>
</evidence>
<dbReference type="PROSITE" id="PS51387">
    <property type="entry name" value="FAD_PCMH"/>
    <property type="match status" value="1"/>
</dbReference>
<dbReference type="InterPro" id="IPR016166">
    <property type="entry name" value="FAD-bd_PCMH"/>
</dbReference>
<evidence type="ECO:0000313" key="5">
    <source>
        <dbReference type="EMBL" id="KAF2747859.1"/>
    </source>
</evidence>
<dbReference type="InterPro" id="IPR016169">
    <property type="entry name" value="FAD-bd_PCMH_sub2"/>
</dbReference>
<evidence type="ECO:0000259" key="4">
    <source>
        <dbReference type="PROSITE" id="PS51387"/>
    </source>
</evidence>
<dbReference type="EMBL" id="MU006571">
    <property type="protein sequence ID" value="KAF2747859.1"/>
    <property type="molecule type" value="Genomic_DNA"/>
</dbReference>
<dbReference type="PANTHER" id="PTHR13878">
    <property type="entry name" value="GULONOLACTONE OXIDASE"/>
    <property type="match status" value="1"/>
</dbReference>
<dbReference type="SUPFAM" id="SSF56176">
    <property type="entry name" value="FAD-binding/transporter-associated domain-like"/>
    <property type="match status" value="1"/>
</dbReference>
<dbReference type="GO" id="GO:0016491">
    <property type="term" value="F:oxidoreductase activity"/>
    <property type="evidence" value="ECO:0007669"/>
    <property type="project" value="UniProtKB-KW"/>
</dbReference>
<keyword evidence="2" id="KW-0560">Oxidoreductase</keyword>
<dbReference type="Gene3D" id="3.30.465.10">
    <property type="match status" value="2"/>
</dbReference>
<organism evidence="5 6">
    <name type="scientific">Sporormia fimetaria CBS 119925</name>
    <dbReference type="NCBI Taxonomy" id="1340428"/>
    <lineage>
        <taxon>Eukaryota</taxon>
        <taxon>Fungi</taxon>
        <taxon>Dikarya</taxon>
        <taxon>Ascomycota</taxon>
        <taxon>Pezizomycotina</taxon>
        <taxon>Dothideomycetes</taxon>
        <taxon>Pleosporomycetidae</taxon>
        <taxon>Pleosporales</taxon>
        <taxon>Sporormiaceae</taxon>
        <taxon>Sporormia</taxon>
    </lineage>
</organism>
<gene>
    <name evidence="5" type="ORF">M011DRAFT_477026</name>
</gene>